<name>A0A1N7HTA2_9FLAO</name>
<evidence type="ECO:0000313" key="2">
    <source>
        <dbReference type="Proteomes" id="UP000186373"/>
    </source>
</evidence>
<dbReference type="PANTHER" id="PTHR10443:SF12">
    <property type="entry name" value="DIPEPTIDASE"/>
    <property type="match status" value="1"/>
</dbReference>
<dbReference type="Gene3D" id="3.20.20.140">
    <property type="entry name" value="Metal-dependent hydrolases"/>
    <property type="match status" value="1"/>
</dbReference>
<reference evidence="2" key="1">
    <citation type="submission" date="2017-01" db="EMBL/GenBank/DDBJ databases">
        <authorList>
            <person name="Varghese N."/>
            <person name="Submissions S."/>
        </authorList>
    </citation>
    <scope>NUCLEOTIDE SEQUENCE [LARGE SCALE GENOMIC DNA]</scope>
    <source>
        <strain evidence="2">DSM 17126</strain>
    </source>
</reference>
<dbReference type="PANTHER" id="PTHR10443">
    <property type="entry name" value="MICROSOMAL DIPEPTIDASE"/>
    <property type="match status" value="1"/>
</dbReference>
<dbReference type="Proteomes" id="UP000186373">
    <property type="component" value="Unassembled WGS sequence"/>
</dbReference>
<dbReference type="GO" id="GO:0070573">
    <property type="term" value="F:metallodipeptidase activity"/>
    <property type="evidence" value="ECO:0007669"/>
    <property type="project" value="InterPro"/>
</dbReference>
<accession>A0A1N7HTA2</accession>
<dbReference type="Pfam" id="PF01244">
    <property type="entry name" value="Peptidase_M19"/>
    <property type="match status" value="1"/>
</dbReference>
<dbReference type="PROSITE" id="PS51365">
    <property type="entry name" value="RENAL_DIPEPTIDASE_2"/>
    <property type="match status" value="1"/>
</dbReference>
<protein>
    <submittedName>
        <fullName evidence="1">Zn-dependent dipeptidase, dipeptidase homolog</fullName>
    </submittedName>
</protein>
<sequence>MYNAMKNFNIDLHCDLLCHLLDPGSAIDDKELGCSLPYLKEGNVKLQVMAIYSATGANSTADAAKQSNLFAELLKNENFFLFEGENYKNPENENRVGIIASIENASGFCGEDDALENGFKNLETIIEKTQKILYLGITHHTENRFGGGNNSEAGLKEDGKVLIDYISGKRIPIDLAHTSDQLAYGILNYIDQKNYSIPILASHSNYRKVHDKNRNLPDELAKEIIRRKGLIGLNLIRNCVDETNPEKLYEHIQYGLDLGGEEAIAYGADFFYCKNHPDKSRHPFFFKGYDDASALNTMNSRIERDFSSEIMEKISHKNALKFIEKI</sequence>
<dbReference type="AlphaFoldDB" id="A0A1N7HTA2"/>
<organism evidence="1 2">
    <name type="scientific">Chryseobacterium shigense</name>
    <dbReference type="NCBI Taxonomy" id="297244"/>
    <lineage>
        <taxon>Bacteria</taxon>
        <taxon>Pseudomonadati</taxon>
        <taxon>Bacteroidota</taxon>
        <taxon>Flavobacteriia</taxon>
        <taxon>Flavobacteriales</taxon>
        <taxon>Weeksellaceae</taxon>
        <taxon>Chryseobacterium group</taxon>
        <taxon>Chryseobacterium</taxon>
    </lineage>
</organism>
<evidence type="ECO:0000313" key="1">
    <source>
        <dbReference type="EMBL" id="SIS28069.1"/>
    </source>
</evidence>
<dbReference type="InterPro" id="IPR032466">
    <property type="entry name" value="Metal_Hydrolase"/>
</dbReference>
<dbReference type="GO" id="GO:0006508">
    <property type="term" value="P:proteolysis"/>
    <property type="evidence" value="ECO:0007669"/>
    <property type="project" value="InterPro"/>
</dbReference>
<dbReference type="EMBL" id="FTNY01000001">
    <property type="protein sequence ID" value="SIS28069.1"/>
    <property type="molecule type" value="Genomic_DNA"/>
</dbReference>
<dbReference type="InterPro" id="IPR008257">
    <property type="entry name" value="Pept_M19"/>
</dbReference>
<keyword evidence="2" id="KW-1185">Reference proteome</keyword>
<dbReference type="SUPFAM" id="SSF51556">
    <property type="entry name" value="Metallo-dependent hydrolases"/>
    <property type="match status" value="1"/>
</dbReference>
<gene>
    <name evidence="1" type="ORF">SAMN05421639_10166</name>
</gene>
<proteinExistence type="predicted"/>